<proteinExistence type="predicted"/>
<evidence type="ECO:0000313" key="3">
    <source>
        <dbReference type="EMBL" id="TFY53359.1"/>
    </source>
</evidence>
<gene>
    <name evidence="3" type="ORF">EVJ58_g9496</name>
</gene>
<feature type="compositionally biased region" description="Polar residues" evidence="1">
    <location>
        <begin position="135"/>
        <end position="147"/>
    </location>
</feature>
<comment type="caution">
    <text evidence="3">The sequence shown here is derived from an EMBL/GenBank/DDBJ whole genome shotgun (WGS) entry which is preliminary data.</text>
</comment>
<feature type="compositionally biased region" description="Basic and acidic residues" evidence="1">
    <location>
        <begin position="114"/>
        <end position="127"/>
    </location>
</feature>
<feature type="compositionally biased region" description="Acidic residues" evidence="1">
    <location>
        <begin position="546"/>
        <end position="555"/>
    </location>
</feature>
<feature type="compositionally biased region" description="Basic and acidic residues" evidence="1">
    <location>
        <begin position="327"/>
        <end position="345"/>
    </location>
</feature>
<feature type="region of interest" description="Disordered" evidence="1">
    <location>
        <begin position="244"/>
        <end position="438"/>
    </location>
</feature>
<evidence type="ECO:0000256" key="1">
    <source>
        <dbReference type="SAM" id="MobiDB-lite"/>
    </source>
</evidence>
<feature type="compositionally biased region" description="Polar residues" evidence="1">
    <location>
        <begin position="511"/>
        <end position="524"/>
    </location>
</feature>
<sequence>MAILVTAPREAKTRANEVRKLWLGKKRERKDSDSDPKPVANTVKRSRANIKTADRELRDSGAVTNREVVDPDNEVDSKYPENGTVSDGDIDMSEVTSALTVDQHRSGQKAAPEMADKRAGTAEHSDASEGESMESSEVNLTVTSALTVDQHRGGQTEKAAPQKADKRAGTTEHSEPSEGEAVESDEDYEDDEDFDVEREPAVSKRKAERVTQQLKQGVSTICSYCPIRFPRLLDQHTQTARLVTKSNAHSRVESQRAGNDEASSCASSDYNADFLEGDNTSANGSAADQEQRGEDSQEDSDASWEATKKHRAEYMQSRRRGNAESTSRADEDHRNSNTDQTRTHLADNAGRKAATRPSVKQTEQALINGGEDSSDKELPNCTVPQVPMPVDQAQRFIVTEDKHPRKGKGKEKPKDTSSDATPQVQQPHPHPESSKEKYARILGRTILSPRDMVTTGLVHRCECIMYSEVHELIGRPTIDVHSLDDLVTKLIKDDAEDWMEPPKKKLWRSGKPQTTTPPSETSKPQKGRPNANARDQGVTTFYQMSDAEEDDLSDEDSAKPAATPSGNGPTVWPASTHLTYRRDGKTAAGIMSQRSAEVKALLSDMIAHELPRALLRVNPFPDEHERVQMFLDMLVDASRRLKYPDITRRLLDDTRYAHDIMKIPIDRMTSVRGPMFKAARDVAWEAYGLKDLEHDEKALKKACRVLMLDNRFISPGRLVDGKYTDFKPDLPFCASPIIQVINVLFFGPNAEVPLADEYFTSMIKTGIEVTQLEIPVAMAAFVATIVGVFSLIREGLEGARQPLQKNQGFNGSKQSKYYRQHLATLESLTTIGRHKLLAYVFKTAKTYHIKGPANRPEASAFVNPATAGMNIVL</sequence>
<dbReference type="Pfam" id="PF20149">
    <property type="entry name" value="DUF6532"/>
    <property type="match status" value="1"/>
</dbReference>
<dbReference type="InterPro" id="IPR045341">
    <property type="entry name" value="DUF6532"/>
</dbReference>
<reference evidence="3 4" key="1">
    <citation type="submission" date="2019-01" db="EMBL/GenBank/DDBJ databases">
        <title>Genome sequencing of the rare red list fungi Fomitopsis rosea.</title>
        <authorList>
            <person name="Buettner E."/>
            <person name="Kellner H."/>
        </authorList>
    </citation>
    <scope>NUCLEOTIDE SEQUENCE [LARGE SCALE GENOMIC DNA]</scope>
    <source>
        <strain evidence="3 4">DSM 105464</strain>
    </source>
</reference>
<dbReference type="Proteomes" id="UP000298390">
    <property type="component" value="Unassembled WGS sequence"/>
</dbReference>
<dbReference type="AlphaFoldDB" id="A0A4Y9XXP6"/>
<feature type="compositionally biased region" description="Acidic residues" evidence="1">
    <location>
        <begin position="177"/>
        <end position="196"/>
    </location>
</feature>
<feature type="domain" description="DUF6532" evidence="2">
    <location>
        <begin position="612"/>
        <end position="827"/>
    </location>
</feature>
<feature type="compositionally biased region" description="Basic and acidic residues" evidence="1">
    <location>
        <begin position="429"/>
        <end position="438"/>
    </location>
</feature>
<feature type="compositionally biased region" description="Basic and acidic residues" evidence="1">
    <location>
        <begin position="163"/>
        <end position="176"/>
    </location>
</feature>
<organism evidence="3 4">
    <name type="scientific">Rhodofomes roseus</name>
    <dbReference type="NCBI Taxonomy" id="34475"/>
    <lineage>
        <taxon>Eukaryota</taxon>
        <taxon>Fungi</taxon>
        <taxon>Dikarya</taxon>
        <taxon>Basidiomycota</taxon>
        <taxon>Agaricomycotina</taxon>
        <taxon>Agaricomycetes</taxon>
        <taxon>Polyporales</taxon>
        <taxon>Rhodofomes</taxon>
    </lineage>
</organism>
<accession>A0A4Y9XXP6</accession>
<evidence type="ECO:0000259" key="2">
    <source>
        <dbReference type="Pfam" id="PF20149"/>
    </source>
</evidence>
<protein>
    <recommendedName>
        <fullName evidence="2">DUF6532 domain-containing protein</fullName>
    </recommendedName>
</protein>
<feature type="compositionally biased region" description="Polar residues" evidence="1">
    <location>
        <begin position="278"/>
        <end position="288"/>
    </location>
</feature>
<name>A0A4Y9XXP6_9APHY</name>
<feature type="region of interest" description="Disordered" evidence="1">
    <location>
        <begin position="501"/>
        <end position="576"/>
    </location>
</feature>
<feature type="compositionally biased region" description="Polar residues" evidence="1">
    <location>
        <begin position="261"/>
        <end position="270"/>
    </location>
</feature>
<dbReference type="STRING" id="34475.A0A4Y9XXP6"/>
<evidence type="ECO:0000313" key="4">
    <source>
        <dbReference type="Proteomes" id="UP000298390"/>
    </source>
</evidence>
<dbReference type="EMBL" id="SEKV01000835">
    <property type="protein sequence ID" value="TFY53359.1"/>
    <property type="molecule type" value="Genomic_DNA"/>
</dbReference>
<feature type="region of interest" description="Disordered" evidence="1">
    <location>
        <begin position="22"/>
        <end position="208"/>
    </location>
</feature>